<comment type="caution">
    <text evidence="5">The sequence shown here is derived from an EMBL/GenBank/DDBJ whole genome shotgun (WGS) entry which is preliminary data.</text>
</comment>
<feature type="region of interest" description="Disordered" evidence="2">
    <location>
        <begin position="1"/>
        <end position="42"/>
    </location>
</feature>
<feature type="domain" description="PPIase cyclophilin-type" evidence="4">
    <location>
        <begin position="184"/>
        <end position="308"/>
    </location>
</feature>
<evidence type="ECO:0000256" key="1">
    <source>
        <dbReference type="SAM" id="Coils"/>
    </source>
</evidence>
<organism evidence="5 6">
    <name type="scientific">Fistulifera solaris</name>
    <name type="common">Oleaginous diatom</name>
    <dbReference type="NCBI Taxonomy" id="1519565"/>
    <lineage>
        <taxon>Eukaryota</taxon>
        <taxon>Sar</taxon>
        <taxon>Stramenopiles</taxon>
        <taxon>Ochrophyta</taxon>
        <taxon>Bacillariophyta</taxon>
        <taxon>Bacillariophyceae</taxon>
        <taxon>Bacillariophycidae</taxon>
        <taxon>Naviculales</taxon>
        <taxon>Naviculaceae</taxon>
        <taxon>Fistulifera</taxon>
    </lineage>
</organism>
<dbReference type="InParanoid" id="A0A1Z5JZE1"/>
<dbReference type="SUPFAM" id="SSF50891">
    <property type="entry name" value="Cyclophilin-like"/>
    <property type="match status" value="1"/>
</dbReference>
<gene>
    <name evidence="5" type="ORF">FisN_3Lh073</name>
</gene>
<dbReference type="Proteomes" id="UP000198406">
    <property type="component" value="Unassembled WGS sequence"/>
</dbReference>
<keyword evidence="3" id="KW-0812">Transmembrane</keyword>
<feature type="compositionally biased region" description="Polar residues" evidence="2">
    <location>
        <begin position="30"/>
        <end position="40"/>
    </location>
</feature>
<reference evidence="5 6" key="1">
    <citation type="journal article" date="2015" name="Plant Cell">
        <title>Oil accumulation by the oleaginous diatom Fistulifera solaris as revealed by the genome and transcriptome.</title>
        <authorList>
            <person name="Tanaka T."/>
            <person name="Maeda Y."/>
            <person name="Veluchamy A."/>
            <person name="Tanaka M."/>
            <person name="Abida H."/>
            <person name="Marechal E."/>
            <person name="Bowler C."/>
            <person name="Muto M."/>
            <person name="Sunaga Y."/>
            <person name="Tanaka M."/>
            <person name="Yoshino T."/>
            <person name="Taniguchi T."/>
            <person name="Fukuda Y."/>
            <person name="Nemoto M."/>
            <person name="Matsumoto M."/>
            <person name="Wong P.S."/>
            <person name="Aburatani S."/>
            <person name="Fujibuchi W."/>
        </authorList>
    </citation>
    <scope>NUCLEOTIDE SEQUENCE [LARGE SCALE GENOMIC DNA]</scope>
    <source>
        <strain evidence="5 6">JPCC DA0580</strain>
    </source>
</reference>
<dbReference type="EMBL" id="BDSP01000134">
    <property type="protein sequence ID" value="GAX19131.1"/>
    <property type="molecule type" value="Genomic_DNA"/>
</dbReference>
<dbReference type="GO" id="GO:0003755">
    <property type="term" value="F:peptidyl-prolyl cis-trans isomerase activity"/>
    <property type="evidence" value="ECO:0007669"/>
    <property type="project" value="InterPro"/>
</dbReference>
<evidence type="ECO:0000259" key="4">
    <source>
        <dbReference type="Pfam" id="PF00160"/>
    </source>
</evidence>
<dbReference type="AlphaFoldDB" id="A0A1Z5JZE1"/>
<protein>
    <recommendedName>
        <fullName evidence="4">PPIase cyclophilin-type domain-containing protein</fullName>
    </recommendedName>
</protein>
<dbReference type="Pfam" id="PF00160">
    <property type="entry name" value="Pro_isomerase"/>
    <property type="match status" value="1"/>
</dbReference>
<keyword evidence="3" id="KW-0472">Membrane</keyword>
<name>A0A1Z5JZE1_FISSO</name>
<keyword evidence="6" id="KW-1185">Reference proteome</keyword>
<dbReference type="OrthoDB" id="54300at2759"/>
<proteinExistence type="predicted"/>
<evidence type="ECO:0000313" key="6">
    <source>
        <dbReference type="Proteomes" id="UP000198406"/>
    </source>
</evidence>
<dbReference type="InterPro" id="IPR002130">
    <property type="entry name" value="Cyclophilin-type_PPIase_dom"/>
</dbReference>
<keyword evidence="1" id="KW-0175">Coiled coil</keyword>
<sequence length="328" mass="36968">MSTTLRHRNLGASLPETLPLKKTEADKPSFPSTYRRSSPQSREKQQLAISYRTLAIVLFIALTPWAYQIKLYAKVTQTRQKVASLHREQQSLDRELEDAKATLKTITADTEKIEATKKELLADLRRQGDNLDFASQAYEEAEEMENKYLTRVKELEEAIQTASYRHLQLYHPKITVKVKVTLTSGNFFVIQLAPVEVAPHAASHFVRIAEAKLYDGLSLVHGNSGSGDIHATMIGTTDNDKFQKANLTKVAFVERPEHYKNEKYSVAFSSRGPMFYINMGEEKREVIDGDICFGKVVEGRDVLDAIVRNKGLFSMVGIQSVEAINESV</sequence>
<evidence type="ECO:0000256" key="3">
    <source>
        <dbReference type="SAM" id="Phobius"/>
    </source>
</evidence>
<dbReference type="InterPro" id="IPR029000">
    <property type="entry name" value="Cyclophilin-like_dom_sf"/>
</dbReference>
<evidence type="ECO:0000256" key="2">
    <source>
        <dbReference type="SAM" id="MobiDB-lite"/>
    </source>
</evidence>
<keyword evidence="3" id="KW-1133">Transmembrane helix</keyword>
<dbReference type="Gene3D" id="2.40.100.10">
    <property type="entry name" value="Cyclophilin-like"/>
    <property type="match status" value="1"/>
</dbReference>
<accession>A0A1Z5JZE1</accession>
<evidence type="ECO:0000313" key="5">
    <source>
        <dbReference type="EMBL" id="GAX19131.1"/>
    </source>
</evidence>
<feature type="coiled-coil region" evidence="1">
    <location>
        <begin position="82"/>
        <end position="158"/>
    </location>
</feature>
<feature type="transmembrane region" description="Helical" evidence="3">
    <location>
        <begin position="49"/>
        <end position="67"/>
    </location>
</feature>